<keyword evidence="3" id="KW-0576">Peroxisome</keyword>
<feature type="transmembrane region" description="Helical" evidence="6">
    <location>
        <begin position="86"/>
        <end position="105"/>
    </location>
</feature>
<dbReference type="Pfam" id="PF05648">
    <property type="entry name" value="PEX11"/>
    <property type="match status" value="1"/>
</dbReference>
<dbReference type="GeneID" id="35605812"/>
<accession>A0A2D3VGE1</accession>
<keyword evidence="6" id="KW-0812">Transmembrane</keyword>
<dbReference type="GO" id="GO:0016559">
    <property type="term" value="P:peroxisome fission"/>
    <property type="evidence" value="ECO:0007669"/>
    <property type="project" value="InterPro"/>
</dbReference>
<evidence type="ECO:0008006" key="9">
    <source>
        <dbReference type="Google" id="ProtNLM"/>
    </source>
</evidence>
<name>A0A2D3VGE1_9PEZI</name>
<dbReference type="OrthoDB" id="3636394at2759"/>
<evidence type="ECO:0000313" key="8">
    <source>
        <dbReference type="Proteomes" id="UP000225277"/>
    </source>
</evidence>
<keyword evidence="6" id="KW-1133">Transmembrane helix</keyword>
<keyword evidence="2 6" id="KW-0472">Membrane</keyword>
<dbReference type="PANTHER" id="PTHR12652:SF23">
    <property type="entry name" value="MICROBODY (PEROXISOME) PROLIFERATION PROTEIN PEROXIN 11B (EUROFUNG)"/>
    <property type="match status" value="1"/>
</dbReference>
<dbReference type="EMBL" id="FJUY01000024">
    <property type="protein sequence ID" value="CZT25045.1"/>
    <property type="molecule type" value="Genomic_DNA"/>
</dbReference>
<organism evidence="7 8">
    <name type="scientific">Ramularia collo-cygni</name>
    <dbReference type="NCBI Taxonomy" id="112498"/>
    <lineage>
        <taxon>Eukaryota</taxon>
        <taxon>Fungi</taxon>
        <taxon>Dikarya</taxon>
        <taxon>Ascomycota</taxon>
        <taxon>Pezizomycotina</taxon>
        <taxon>Dothideomycetes</taxon>
        <taxon>Dothideomycetidae</taxon>
        <taxon>Mycosphaerellales</taxon>
        <taxon>Mycosphaerellaceae</taxon>
        <taxon>Ramularia</taxon>
    </lineage>
</organism>
<feature type="transmembrane region" description="Helical" evidence="6">
    <location>
        <begin position="125"/>
        <end position="142"/>
    </location>
</feature>
<dbReference type="InterPro" id="IPR008733">
    <property type="entry name" value="PEX11"/>
</dbReference>
<feature type="region of interest" description="Disordered" evidence="5">
    <location>
        <begin position="153"/>
        <end position="172"/>
    </location>
</feature>
<protein>
    <recommendedName>
        <fullName evidence="9">PEX11 domain protein</fullName>
    </recommendedName>
</protein>
<keyword evidence="8" id="KW-1185">Reference proteome</keyword>
<feature type="compositionally biased region" description="Polar residues" evidence="5">
    <location>
        <begin position="163"/>
        <end position="172"/>
    </location>
</feature>
<keyword evidence="1" id="KW-0962">Peroxisome biogenesis</keyword>
<dbReference type="GO" id="GO:0005778">
    <property type="term" value="C:peroxisomal membrane"/>
    <property type="evidence" value="ECO:0007669"/>
    <property type="project" value="UniProtKB-SubCell"/>
</dbReference>
<evidence type="ECO:0000313" key="7">
    <source>
        <dbReference type="EMBL" id="CZT25045.1"/>
    </source>
</evidence>
<gene>
    <name evidence="7" type="ORF">RCC_10773</name>
</gene>
<proteinExistence type="predicted"/>
<sequence>MIRSVVKFTDDAAGLEKTLRLIQGFCTIAVGLAVSPADADLWAKTRGQFALGRRYFRLLKWYPCFVKASNAVSAERLSISTILDTIKWTFLSLYFFLEMFTITNAMGITKFDWGPKVQHEANKCWVYSLIASILLSMVELLWDNVRTADASSVGKDEKKSRTETSSQEKQPSTARSKLYIQLMIDSCDILIPGSAVGWSPSALAVPLVVGVASTISTTLAGSQIWQRVQREPRQ</sequence>
<dbReference type="Proteomes" id="UP000225277">
    <property type="component" value="Unassembled WGS sequence"/>
</dbReference>
<dbReference type="PANTHER" id="PTHR12652">
    <property type="entry name" value="PEROXISOMAL BIOGENESIS FACTOR 11"/>
    <property type="match status" value="1"/>
</dbReference>
<evidence type="ECO:0000256" key="3">
    <source>
        <dbReference type="ARBA" id="ARBA00023140"/>
    </source>
</evidence>
<comment type="subcellular location">
    <subcellularLocation>
        <location evidence="4">Peroxisome membrane</location>
    </subcellularLocation>
</comment>
<evidence type="ECO:0000256" key="6">
    <source>
        <dbReference type="SAM" id="Phobius"/>
    </source>
</evidence>
<evidence type="ECO:0000256" key="2">
    <source>
        <dbReference type="ARBA" id="ARBA00023136"/>
    </source>
</evidence>
<evidence type="ECO:0000256" key="4">
    <source>
        <dbReference type="ARBA" id="ARBA00046271"/>
    </source>
</evidence>
<evidence type="ECO:0000256" key="1">
    <source>
        <dbReference type="ARBA" id="ARBA00022593"/>
    </source>
</evidence>
<evidence type="ECO:0000256" key="5">
    <source>
        <dbReference type="SAM" id="MobiDB-lite"/>
    </source>
</evidence>
<dbReference type="AlphaFoldDB" id="A0A2D3VGE1"/>
<dbReference type="RefSeq" id="XP_023631768.1">
    <property type="nucleotide sequence ID" value="XM_023776000.1"/>
</dbReference>
<reference evidence="7 8" key="1">
    <citation type="submission" date="2016-03" db="EMBL/GenBank/DDBJ databases">
        <authorList>
            <person name="Ploux O."/>
        </authorList>
    </citation>
    <scope>NUCLEOTIDE SEQUENCE [LARGE SCALE GENOMIC DNA]</scope>
    <source>
        <strain evidence="7 8">URUG2</strain>
    </source>
</reference>